<name>A0A2N7Q7E7_9BACT</name>
<organism evidence="1 2">
    <name type="scientific">Thermodesulfobacterium geofontis</name>
    <dbReference type="NCBI Taxonomy" id="1295609"/>
    <lineage>
        <taxon>Bacteria</taxon>
        <taxon>Pseudomonadati</taxon>
        <taxon>Thermodesulfobacteriota</taxon>
        <taxon>Thermodesulfobacteria</taxon>
        <taxon>Thermodesulfobacteriales</taxon>
        <taxon>Thermodesulfobacteriaceae</taxon>
        <taxon>Thermodesulfobacterium</taxon>
    </lineage>
</organism>
<reference evidence="1 2" key="1">
    <citation type="submission" date="2018-01" db="EMBL/GenBank/DDBJ databases">
        <title>Metagenomic assembled genomes from two thermal pools in the Uzon Caldera, Kamchatka, Russia.</title>
        <authorList>
            <person name="Wilkins L."/>
            <person name="Ettinger C."/>
        </authorList>
    </citation>
    <scope>NUCLEOTIDE SEQUENCE [LARGE SCALE GENOMIC DNA]</scope>
    <source>
        <strain evidence="1">ARK-04</strain>
    </source>
</reference>
<accession>A0A2N7Q7E7</accession>
<feature type="non-terminal residue" evidence="1">
    <location>
        <position position="121"/>
    </location>
</feature>
<evidence type="ECO:0008006" key="3">
    <source>
        <dbReference type="Google" id="ProtNLM"/>
    </source>
</evidence>
<protein>
    <recommendedName>
        <fullName evidence="3">Type 4 fimbrial biogenesis protein PilX N-terminal domain-containing protein</fullName>
    </recommendedName>
</protein>
<sequence length="121" mass="13019">MENKRKRGFALITVLVLFLVLLILSVGGAIITQMGYFSISSKAKYEVAEKLANTGLLTILESGTCQGYQENGLGSGVRVIASKDVGNNFCFVWSEGTYLGARVVKTSVFPLKASNWGAATY</sequence>
<gene>
    <name evidence="1" type="ORF">C0169_07000</name>
</gene>
<evidence type="ECO:0000313" key="1">
    <source>
        <dbReference type="EMBL" id="PMP94075.1"/>
    </source>
</evidence>
<evidence type="ECO:0000313" key="2">
    <source>
        <dbReference type="Proteomes" id="UP000235619"/>
    </source>
</evidence>
<dbReference type="Proteomes" id="UP000235619">
    <property type="component" value="Unassembled WGS sequence"/>
</dbReference>
<dbReference type="AlphaFoldDB" id="A0A2N7Q7E7"/>
<proteinExistence type="predicted"/>
<comment type="caution">
    <text evidence="1">The sequence shown here is derived from an EMBL/GenBank/DDBJ whole genome shotgun (WGS) entry which is preliminary data.</text>
</comment>
<dbReference type="EMBL" id="PNJD01000425">
    <property type="protein sequence ID" value="PMP94075.1"/>
    <property type="molecule type" value="Genomic_DNA"/>
</dbReference>